<keyword evidence="2" id="KW-0131">Cell cycle</keyword>
<dbReference type="GO" id="GO:0051301">
    <property type="term" value="P:cell division"/>
    <property type="evidence" value="ECO:0007669"/>
    <property type="project" value="UniProtKB-KW"/>
</dbReference>
<protein>
    <recommendedName>
        <fullName evidence="3">Ataxin-10 domain-containing protein</fullName>
    </recommendedName>
</protein>
<evidence type="ECO:0000313" key="4">
    <source>
        <dbReference type="EMBL" id="KAG6477851.1"/>
    </source>
</evidence>
<sequence length="468" mass="52956">MTMATYLGDQEDTVETLEYLLQISKSMAGRDRLNADEGILPGLLRRLSSSPEPLLLPRLLLVRNLCYGDCANQEVFLSAGGLDRVASALISQASISLDAVRTVLQILANFVASDEANKEAVWARFFPLWFNEMSRSRDAAIHNTLCRVLLACCTEGEWRRRLSELLEIERGLPILLNIVATMLRVIQNEAPAPFYFLLGKACVQEAYFTIVFQALSSNNFMDIGRCGVNFTEEQIFLLQTLSDCLHTFPRHLETVSKNFALGLLKILIEAYRVISDRSLTESNSKSGPANKALHFSLLILRDMFSWKQSVTATEDPADSFQCEDLVELLLRFLRELEPPITTDDGKMEALLNPKVPLYVNFRKDVVSVICNYLGGRKQVQDEIRKKDGIPLLLQQCIVEESYYPNLREIATLTIRNLLEDNLANQYEVAQLELKEPVITPQIAQMGLKVEIDKDTRRPKLVKEEKAFC</sequence>
<evidence type="ECO:0000256" key="1">
    <source>
        <dbReference type="ARBA" id="ARBA00022618"/>
    </source>
</evidence>
<dbReference type="OrthoDB" id="379794at2759"/>
<organism evidence="4 5">
    <name type="scientific">Zingiber officinale</name>
    <name type="common">Ginger</name>
    <name type="synonym">Amomum zingiber</name>
    <dbReference type="NCBI Taxonomy" id="94328"/>
    <lineage>
        <taxon>Eukaryota</taxon>
        <taxon>Viridiplantae</taxon>
        <taxon>Streptophyta</taxon>
        <taxon>Embryophyta</taxon>
        <taxon>Tracheophyta</taxon>
        <taxon>Spermatophyta</taxon>
        <taxon>Magnoliopsida</taxon>
        <taxon>Liliopsida</taxon>
        <taxon>Zingiberales</taxon>
        <taxon>Zingiberaceae</taxon>
        <taxon>Zingiber</taxon>
    </lineage>
</organism>
<accession>A0A8J5K9M8</accession>
<proteinExistence type="predicted"/>
<evidence type="ECO:0000259" key="3">
    <source>
        <dbReference type="Pfam" id="PF09759"/>
    </source>
</evidence>
<dbReference type="Proteomes" id="UP000734854">
    <property type="component" value="Unassembled WGS sequence"/>
</dbReference>
<evidence type="ECO:0000256" key="2">
    <source>
        <dbReference type="ARBA" id="ARBA00023306"/>
    </source>
</evidence>
<dbReference type="InterPro" id="IPR019156">
    <property type="entry name" value="Ataxin-10_domain"/>
</dbReference>
<dbReference type="PANTHER" id="PTHR13255">
    <property type="entry name" value="ATAXIN-10"/>
    <property type="match status" value="1"/>
</dbReference>
<dbReference type="GO" id="GO:0005829">
    <property type="term" value="C:cytosol"/>
    <property type="evidence" value="ECO:0007669"/>
    <property type="project" value="TreeGrafter"/>
</dbReference>
<keyword evidence="5" id="KW-1185">Reference proteome</keyword>
<dbReference type="PANTHER" id="PTHR13255:SF0">
    <property type="entry name" value="ATAXIN-10"/>
    <property type="match status" value="1"/>
</dbReference>
<name>A0A8J5K9M8_ZINOF</name>
<keyword evidence="1" id="KW-0132">Cell division</keyword>
<comment type="caution">
    <text evidence="4">The sequence shown here is derived from an EMBL/GenBank/DDBJ whole genome shotgun (WGS) entry which is preliminary data.</text>
</comment>
<dbReference type="AlphaFoldDB" id="A0A8J5K9M8"/>
<dbReference type="EMBL" id="JACMSC010000017">
    <property type="protein sequence ID" value="KAG6477851.1"/>
    <property type="molecule type" value="Genomic_DNA"/>
</dbReference>
<feature type="domain" description="Ataxin-10" evidence="3">
    <location>
        <begin position="361"/>
        <end position="455"/>
    </location>
</feature>
<dbReference type="InterPro" id="IPR051374">
    <property type="entry name" value="Ataxin-10/CTR86_families"/>
</dbReference>
<gene>
    <name evidence="4" type="ORF">ZIOFF_061283</name>
</gene>
<evidence type="ECO:0000313" key="5">
    <source>
        <dbReference type="Proteomes" id="UP000734854"/>
    </source>
</evidence>
<reference evidence="4 5" key="1">
    <citation type="submission" date="2020-08" db="EMBL/GenBank/DDBJ databases">
        <title>Plant Genome Project.</title>
        <authorList>
            <person name="Zhang R.-G."/>
        </authorList>
    </citation>
    <scope>NUCLEOTIDE SEQUENCE [LARGE SCALE GENOMIC DNA]</scope>
    <source>
        <tissue evidence="4">Rhizome</tissue>
    </source>
</reference>
<dbReference type="Pfam" id="PF09759">
    <property type="entry name" value="Atx10homo_assoc"/>
    <property type="match status" value="1"/>
</dbReference>